<dbReference type="PANTHER" id="PTHR31900">
    <property type="entry name" value="F-BOX/RNI SUPERFAMILY PROTEIN-RELATED"/>
    <property type="match status" value="1"/>
</dbReference>
<organism evidence="3 4">
    <name type="scientific">Ilex paraguariensis</name>
    <name type="common">yerba mate</name>
    <dbReference type="NCBI Taxonomy" id="185542"/>
    <lineage>
        <taxon>Eukaryota</taxon>
        <taxon>Viridiplantae</taxon>
        <taxon>Streptophyta</taxon>
        <taxon>Embryophyta</taxon>
        <taxon>Tracheophyta</taxon>
        <taxon>Spermatophyta</taxon>
        <taxon>Magnoliopsida</taxon>
        <taxon>eudicotyledons</taxon>
        <taxon>Gunneridae</taxon>
        <taxon>Pentapetalae</taxon>
        <taxon>asterids</taxon>
        <taxon>campanulids</taxon>
        <taxon>Aquifoliales</taxon>
        <taxon>Aquifoliaceae</taxon>
        <taxon>Ilex</taxon>
    </lineage>
</organism>
<keyword evidence="4" id="KW-1185">Reference proteome</keyword>
<feature type="region of interest" description="Disordered" evidence="1">
    <location>
        <begin position="1"/>
        <end position="25"/>
    </location>
</feature>
<evidence type="ECO:0000259" key="2">
    <source>
        <dbReference type="Pfam" id="PF24758"/>
    </source>
</evidence>
<dbReference type="PANTHER" id="PTHR31900:SF34">
    <property type="entry name" value="EMB|CAB62440.1-RELATED"/>
    <property type="match status" value="1"/>
</dbReference>
<name>A0ABC8RX40_9AQUA</name>
<evidence type="ECO:0000313" key="4">
    <source>
        <dbReference type="Proteomes" id="UP001642360"/>
    </source>
</evidence>
<dbReference type="EMBL" id="CAUOFW020001659">
    <property type="protein sequence ID" value="CAK9147253.1"/>
    <property type="molecule type" value="Genomic_DNA"/>
</dbReference>
<sequence>MGGERDGRESKENEDKKKEYRDARWNQTRSERIAKIKKGFLEKTRTKRDGRFRLCCPIEVDLHTLALWVSEGIKRGPVEIDLHVSDLELPRGLFTCNSLVILKLGCGIRCPIDIPPPFCFPCLKILHIDFYFPPKQLLQCLFRSCPVLEDLVIIGELGEEQGLIFDISAPALKRLKVQLYAYFHKEFKFELNVPNLEYFDVNESFLARYLVEDRKKCIQVDGNLKA</sequence>
<dbReference type="InterPro" id="IPR055411">
    <property type="entry name" value="LRR_FXL15/At3g58940/PEG3-like"/>
</dbReference>
<dbReference type="AlphaFoldDB" id="A0ABC8RX40"/>
<protein>
    <recommendedName>
        <fullName evidence="2">F-box/LRR-repeat protein 15/At3g58940/PEG3-like LRR domain-containing protein</fullName>
    </recommendedName>
</protein>
<reference evidence="3 4" key="1">
    <citation type="submission" date="2024-02" db="EMBL/GenBank/DDBJ databases">
        <authorList>
            <person name="Vignale AGUSTIN F."/>
            <person name="Sosa J E."/>
            <person name="Modenutti C."/>
        </authorList>
    </citation>
    <scope>NUCLEOTIDE SEQUENCE [LARGE SCALE GENOMIC DNA]</scope>
</reference>
<proteinExistence type="predicted"/>
<comment type="caution">
    <text evidence="3">The sequence shown here is derived from an EMBL/GenBank/DDBJ whole genome shotgun (WGS) entry which is preliminary data.</text>
</comment>
<evidence type="ECO:0000313" key="3">
    <source>
        <dbReference type="EMBL" id="CAK9147253.1"/>
    </source>
</evidence>
<dbReference type="InterPro" id="IPR050232">
    <property type="entry name" value="FBL13/AtMIF1-like"/>
</dbReference>
<dbReference type="SUPFAM" id="SSF52047">
    <property type="entry name" value="RNI-like"/>
    <property type="match status" value="1"/>
</dbReference>
<feature type="domain" description="F-box/LRR-repeat protein 15/At3g58940/PEG3-like LRR" evidence="2">
    <location>
        <begin position="85"/>
        <end position="205"/>
    </location>
</feature>
<dbReference type="Proteomes" id="UP001642360">
    <property type="component" value="Unassembled WGS sequence"/>
</dbReference>
<accession>A0ABC8RX40</accession>
<gene>
    <name evidence="3" type="ORF">ILEXP_LOCUS15138</name>
</gene>
<dbReference type="Pfam" id="PF24758">
    <property type="entry name" value="LRR_At5g56370"/>
    <property type="match status" value="1"/>
</dbReference>
<evidence type="ECO:0000256" key="1">
    <source>
        <dbReference type="SAM" id="MobiDB-lite"/>
    </source>
</evidence>